<accession>A0AA35WK66</accession>
<proteinExistence type="predicted"/>
<dbReference type="Proteomes" id="UP001174909">
    <property type="component" value="Unassembled WGS sequence"/>
</dbReference>
<reference evidence="1" key="1">
    <citation type="submission" date="2023-03" db="EMBL/GenBank/DDBJ databases">
        <authorList>
            <person name="Steffen K."/>
            <person name="Cardenas P."/>
        </authorList>
    </citation>
    <scope>NUCLEOTIDE SEQUENCE</scope>
</reference>
<protein>
    <submittedName>
        <fullName evidence="1">Uncharacterized protein</fullName>
    </submittedName>
</protein>
<evidence type="ECO:0000313" key="1">
    <source>
        <dbReference type="EMBL" id="CAI8024488.1"/>
    </source>
</evidence>
<name>A0AA35WK66_GEOBA</name>
<keyword evidence="2" id="KW-1185">Reference proteome</keyword>
<evidence type="ECO:0000313" key="2">
    <source>
        <dbReference type="Proteomes" id="UP001174909"/>
    </source>
</evidence>
<organism evidence="1 2">
    <name type="scientific">Geodia barretti</name>
    <name type="common">Barrett's horny sponge</name>
    <dbReference type="NCBI Taxonomy" id="519541"/>
    <lineage>
        <taxon>Eukaryota</taxon>
        <taxon>Metazoa</taxon>
        <taxon>Porifera</taxon>
        <taxon>Demospongiae</taxon>
        <taxon>Heteroscleromorpha</taxon>
        <taxon>Tetractinellida</taxon>
        <taxon>Astrophorina</taxon>
        <taxon>Geodiidae</taxon>
        <taxon>Geodia</taxon>
    </lineage>
</organism>
<gene>
    <name evidence="1" type="ORF">GBAR_LOCUS14213</name>
</gene>
<sequence length="13" mass="1603">MLSNILYFSRVFL</sequence>
<dbReference type="EMBL" id="CASHTH010002080">
    <property type="protein sequence ID" value="CAI8024488.1"/>
    <property type="molecule type" value="Genomic_DNA"/>
</dbReference>
<comment type="caution">
    <text evidence="1">The sequence shown here is derived from an EMBL/GenBank/DDBJ whole genome shotgun (WGS) entry which is preliminary data.</text>
</comment>